<dbReference type="KEGG" id="smaa:IT774_11030"/>
<accession>A0A7S9DVK7</accession>
<gene>
    <name evidence="1" type="ORF">IT774_11030</name>
</gene>
<evidence type="ECO:0000313" key="1">
    <source>
        <dbReference type="EMBL" id="QPG04733.1"/>
    </source>
</evidence>
<organism evidence="1 2">
    <name type="scientific">Salinimonas marina</name>
    <dbReference type="NCBI Taxonomy" id="2785918"/>
    <lineage>
        <taxon>Bacteria</taxon>
        <taxon>Pseudomonadati</taxon>
        <taxon>Pseudomonadota</taxon>
        <taxon>Gammaproteobacteria</taxon>
        <taxon>Alteromonadales</taxon>
        <taxon>Alteromonadaceae</taxon>
        <taxon>Alteromonas/Salinimonas group</taxon>
        <taxon>Salinimonas</taxon>
    </lineage>
</organism>
<keyword evidence="2" id="KW-1185">Reference proteome</keyword>
<proteinExistence type="predicted"/>
<dbReference type="Proteomes" id="UP000595095">
    <property type="component" value="Chromosome"/>
</dbReference>
<dbReference type="InterPro" id="IPR022193">
    <property type="entry name" value="DUF3718"/>
</dbReference>
<reference evidence="1 2" key="1">
    <citation type="submission" date="2020-11" db="EMBL/GenBank/DDBJ databases">
        <title>Complete genome sequence for Salinimonas sp. strain G2-b.</title>
        <authorList>
            <person name="Park S.-J."/>
        </authorList>
    </citation>
    <scope>NUCLEOTIDE SEQUENCE [LARGE SCALE GENOMIC DNA]</scope>
    <source>
        <strain evidence="1 2">G2-b</strain>
    </source>
</reference>
<dbReference type="Pfam" id="PF12514">
    <property type="entry name" value="DUF3718"/>
    <property type="match status" value="1"/>
</dbReference>
<evidence type="ECO:0000313" key="2">
    <source>
        <dbReference type="Proteomes" id="UP000595095"/>
    </source>
</evidence>
<name>A0A7S9DVK7_9ALTE</name>
<dbReference type="EMBL" id="CP064795">
    <property type="protein sequence ID" value="QPG04733.1"/>
    <property type="molecule type" value="Genomic_DNA"/>
</dbReference>
<sequence length="128" mass="14495">MLRYSSSAFAERYEFIAGDASVETQICIAAVTDEKLALRKSVKRLPIASSMSRTEHFRMKIVANSLKCNGDYVANFASKYDASDTYQYLNRYSHSSKRLTPITSIRDITARVENEDDDKVIQILVASR</sequence>
<dbReference type="AlphaFoldDB" id="A0A7S9DVK7"/>
<protein>
    <submittedName>
        <fullName evidence="1">DUF3718 domain-containing protein</fullName>
    </submittedName>
</protein>